<dbReference type="EMBL" id="JAPDRN010000187">
    <property type="protein sequence ID" value="KAJ9614718.1"/>
    <property type="molecule type" value="Genomic_DNA"/>
</dbReference>
<reference evidence="5" key="1">
    <citation type="submission" date="2022-10" db="EMBL/GenBank/DDBJ databases">
        <title>Culturing micro-colonial fungi from biological soil crusts in the Mojave desert and describing Neophaeococcomyces mojavensis, and introducing the new genera and species Taxawa tesnikishii.</title>
        <authorList>
            <person name="Kurbessoian T."/>
            <person name="Stajich J.E."/>
        </authorList>
    </citation>
    <scope>NUCLEOTIDE SEQUENCE</scope>
    <source>
        <strain evidence="5">TK_35</strain>
    </source>
</reference>
<accession>A0AA38XJN5</accession>
<proteinExistence type="predicted"/>
<feature type="compositionally biased region" description="Basic and acidic residues" evidence="2">
    <location>
        <begin position="108"/>
        <end position="122"/>
    </location>
</feature>
<evidence type="ECO:0000256" key="1">
    <source>
        <dbReference type="ARBA" id="ARBA00022448"/>
    </source>
</evidence>
<dbReference type="Proteomes" id="UP001172681">
    <property type="component" value="Unassembled WGS sequence"/>
</dbReference>
<feature type="region of interest" description="Disordered" evidence="2">
    <location>
        <begin position="106"/>
        <end position="155"/>
    </location>
</feature>
<feature type="domain" description="CDR ABC transporter" evidence="4">
    <location>
        <begin position="70"/>
        <end position="108"/>
    </location>
</feature>
<keyword evidence="1" id="KW-0813">Transport</keyword>
<organism evidence="5 6">
    <name type="scientific">Knufia peltigerae</name>
    <dbReference type="NCBI Taxonomy" id="1002370"/>
    <lineage>
        <taxon>Eukaryota</taxon>
        <taxon>Fungi</taxon>
        <taxon>Dikarya</taxon>
        <taxon>Ascomycota</taxon>
        <taxon>Pezizomycotina</taxon>
        <taxon>Eurotiomycetes</taxon>
        <taxon>Chaetothyriomycetidae</taxon>
        <taxon>Chaetothyriales</taxon>
        <taxon>Trichomeriaceae</taxon>
        <taxon>Knufia</taxon>
    </lineage>
</organism>
<evidence type="ECO:0000256" key="2">
    <source>
        <dbReference type="SAM" id="MobiDB-lite"/>
    </source>
</evidence>
<dbReference type="GO" id="GO:0005524">
    <property type="term" value="F:ATP binding"/>
    <property type="evidence" value="ECO:0007669"/>
    <property type="project" value="InterPro"/>
</dbReference>
<dbReference type="Pfam" id="PF06422">
    <property type="entry name" value="PDR_CDR"/>
    <property type="match status" value="1"/>
</dbReference>
<keyword evidence="6" id="KW-1185">Reference proteome</keyword>
<evidence type="ECO:0000256" key="3">
    <source>
        <dbReference type="SAM" id="Phobius"/>
    </source>
</evidence>
<dbReference type="AlphaFoldDB" id="A0AA38XJN5"/>
<feature type="transmembrane region" description="Helical" evidence="3">
    <location>
        <begin position="80"/>
        <end position="100"/>
    </location>
</feature>
<evidence type="ECO:0000313" key="5">
    <source>
        <dbReference type="EMBL" id="KAJ9614718.1"/>
    </source>
</evidence>
<evidence type="ECO:0000313" key="6">
    <source>
        <dbReference type="Proteomes" id="UP001172681"/>
    </source>
</evidence>
<comment type="caution">
    <text evidence="5">The sequence shown here is derived from an EMBL/GenBank/DDBJ whole genome shotgun (WGS) entry which is preliminary data.</text>
</comment>
<protein>
    <submittedName>
        <fullName evidence="5">Multidrug resistance protein</fullName>
    </submittedName>
</protein>
<keyword evidence="3" id="KW-0812">Transmembrane</keyword>
<keyword evidence="3" id="KW-0472">Membrane</keyword>
<gene>
    <name evidence="5" type="primary">CDR1_4</name>
    <name evidence="5" type="ORF">H2204_014491</name>
</gene>
<dbReference type="GO" id="GO:0016020">
    <property type="term" value="C:membrane"/>
    <property type="evidence" value="ECO:0007669"/>
    <property type="project" value="InterPro"/>
</dbReference>
<evidence type="ECO:0000259" key="4">
    <source>
        <dbReference type="Pfam" id="PF06422"/>
    </source>
</evidence>
<keyword evidence="3" id="KW-1133">Transmembrane helix</keyword>
<name>A0AA38XJN5_9EURO</name>
<sequence>MLSTAVAHTKVVCAANEYVHFSPPSGQTCGEYMSDYISAAGGYLQDAGATGNCSFCAIADTDAFLSSVASHPRYMWRNFGIMWAFIVFNIFGAVALYWLVRVPKKKKEKAEDVSEAPLEKTTTRTTAPPPPASASESDSTQPVQAVSGENEKVVS</sequence>
<dbReference type="GO" id="GO:0042626">
    <property type="term" value="F:ATPase-coupled transmembrane transporter activity"/>
    <property type="evidence" value="ECO:0007669"/>
    <property type="project" value="InterPro"/>
</dbReference>
<dbReference type="InterPro" id="IPR010929">
    <property type="entry name" value="PDR_CDR_ABC"/>
</dbReference>